<dbReference type="Proteomes" id="UP000663829">
    <property type="component" value="Unassembled WGS sequence"/>
</dbReference>
<dbReference type="EMBL" id="CAJOBC010008968">
    <property type="protein sequence ID" value="CAF3975663.1"/>
    <property type="molecule type" value="Genomic_DNA"/>
</dbReference>
<dbReference type="AlphaFoldDB" id="A0A814X641"/>
<sequence length="131" mass="14957">MTIFQTFKILGTRYQEISVPKVLLSNVYEKLERNAKFGQQILSLSLIGDKRFNFNQLTKVLKLLPNLTRLMVEINALRGPGAAVVHLPSLEDITLKIDFHTTRYTLEDILLCFPNLQNFELSGVCNNTDMV</sequence>
<dbReference type="EMBL" id="CAJNOK010040791">
    <property type="protein sequence ID" value="CAF1553448.1"/>
    <property type="molecule type" value="Genomic_DNA"/>
</dbReference>
<evidence type="ECO:0000313" key="3">
    <source>
        <dbReference type="EMBL" id="CAF3975663.1"/>
    </source>
</evidence>
<gene>
    <name evidence="1" type="ORF">GPM918_LOCUS24242</name>
    <name evidence="2" type="ORF">OVA965_LOCUS39421</name>
    <name evidence="3" type="ORF">SRO942_LOCUS24242</name>
    <name evidence="4" type="ORF">TMI583_LOCUS40724</name>
</gene>
<name>A0A814X641_9BILA</name>
<dbReference type="Proteomes" id="UP000681722">
    <property type="component" value="Unassembled WGS sequence"/>
</dbReference>
<dbReference type="InterPro" id="IPR032675">
    <property type="entry name" value="LRR_dom_sf"/>
</dbReference>
<evidence type="ECO:0000313" key="2">
    <source>
        <dbReference type="EMBL" id="CAF1553448.1"/>
    </source>
</evidence>
<dbReference type="Proteomes" id="UP000677228">
    <property type="component" value="Unassembled WGS sequence"/>
</dbReference>
<dbReference type="Proteomes" id="UP000682733">
    <property type="component" value="Unassembled WGS sequence"/>
</dbReference>
<evidence type="ECO:0000313" key="5">
    <source>
        <dbReference type="Proteomes" id="UP000663829"/>
    </source>
</evidence>
<reference evidence="1" key="1">
    <citation type="submission" date="2021-02" db="EMBL/GenBank/DDBJ databases">
        <authorList>
            <person name="Nowell W R."/>
        </authorList>
    </citation>
    <scope>NUCLEOTIDE SEQUENCE</scope>
</reference>
<dbReference type="Gene3D" id="3.80.10.10">
    <property type="entry name" value="Ribonuclease Inhibitor"/>
    <property type="match status" value="1"/>
</dbReference>
<dbReference type="EMBL" id="CAJNOQ010008966">
    <property type="protein sequence ID" value="CAF1211678.1"/>
    <property type="molecule type" value="Genomic_DNA"/>
</dbReference>
<accession>A0A814X641</accession>
<proteinExistence type="predicted"/>
<dbReference type="SUPFAM" id="SSF52047">
    <property type="entry name" value="RNI-like"/>
    <property type="match status" value="1"/>
</dbReference>
<protein>
    <submittedName>
        <fullName evidence="1">Uncharacterized protein</fullName>
    </submittedName>
</protein>
<comment type="caution">
    <text evidence="1">The sequence shown here is derived from an EMBL/GenBank/DDBJ whole genome shotgun (WGS) entry which is preliminary data.</text>
</comment>
<organism evidence="1 5">
    <name type="scientific">Didymodactylos carnosus</name>
    <dbReference type="NCBI Taxonomy" id="1234261"/>
    <lineage>
        <taxon>Eukaryota</taxon>
        <taxon>Metazoa</taxon>
        <taxon>Spiralia</taxon>
        <taxon>Gnathifera</taxon>
        <taxon>Rotifera</taxon>
        <taxon>Eurotatoria</taxon>
        <taxon>Bdelloidea</taxon>
        <taxon>Philodinida</taxon>
        <taxon>Philodinidae</taxon>
        <taxon>Didymodactylos</taxon>
    </lineage>
</organism>
<evidence type="ECO:0000313" key="4">
    <source>
        <dbReference type="EMBL" id="CAF4343971.1"/>
    </source>
</evidence>
<evidence type="ECO:0000313" key="1">
    <source>
        <dbReference type="EMBL" id="CAF1211678.1"/>
    </source>
</evidence>
<keyword evidence="5" id="KW-1185">Reference proteome</keyword>
<dbReference type="EMBL" id="CAJOBA010063295">
    <property type="protein sequence ID" value="CAF4343971.1"/>
    <property type="molecule type" value="Genomic_DNA"/>
</dbReference>